<keyword evidence="3" id="KW-1185">Reference proteome</keyword>
<dbReference type="Proteomes" id="UP000297776">
    <property type="component" value="Unassembled WGS sequence"/>
</dbReference>
<feature type="transmembrane region" description="Helical" evidence="1">
    <location>
        <begin position="35"/>
        <end position="56"/>
    </location>
</feature>
<proteinExistence type="predicted"/>
<dbReference type="AlphaFoldDB" id="A0A4Y8LDB5"/>
<dbReference type="EMBL" id="SORX01000006">
    <property type="protein sequence ID" value="TFE00680.1"/>
    <property type="molecule type" value="Genomic_DNA"/>
</dbReference>
<comment type="caution">
    <text evidence="2">The sequence shown here is derived from an EMBL/GenBank/DDBJ whole genome shotgun (WGS) entry which is preliminary data.</text>
</comment>
<evidence type="ECO:0000313" key="3">
    <source>
        <dbReference type="Proteomes" id="UP000297776"/>
    </source>
</evidence>
<sequence length="70" mass="8066">MNKKTFLILAIVFTAVTFILNHVLQTAVGGFLMTLSLLAFVVVITGSAYYIIKFYVKQFNYNRKNREEIE</sequence>
<keyword evidence="1" id="KW-0472">Membrane</keyword>
<accession>A0A4Y8LDB5</accession>
<protein>
    <submittedName>
        <fullName evidence="2">Uncharacterized protein</fullName>
    </submittedName>
</protein>
<evidence type="ECO:0000256" key="1">
    <source>
        <dbReference type="SAM" id="Phobius"/>
    </source>
</evidence>
<dbReference type="OrthoDB" id="2973940at2"/>
<name>A0A4Y8LDB5_9BACL</name>
<gene>
    <name evidence="2" type="ORF">E2626_11960</name>
</gene>
<organism evidence="2 3">
    <name type="scientific">Jeotgalibacillus salarius</name>
    <dbReference type="NCBI Taxonomy" id="546023"/>
    <lineage>
        <taxon>Bacteria</taxon>
        <taxon>Bacillati</taxon>
        <taxon>Bacillota</taxon>
        <taxon>Bacilli</taxon>
        <taxon>Bacillales</taxon>
        <taxon>Caryophanaceae</taxon>
        <taxon>Jeotgalibacillus</taxon>
    </lineage>
</organism>
<evidence type="ECO:0000313" key="2">
    <source>
        <dbReference type="EMBL" id="TFE00680.1"/>
    </source>
</evidence>
<keyword evidence="1" id="KW-1133">Transmembrane helix</keyword>
<dbReference type="RefSeq" id="WP_134381999.1">
    <property type="nucleotide sequence ID" value="NZ_SORX01000006.1"/>
</dbReference>
<keyword evidence="1" id="KW-0812">Transmembrane</keyword>
<reference evidence="2 3" key="1">
    <citation type="submission" date="2019-03" db="EMBL/GenBank/DDBJ databases">
        <authorList>
            <person name="Yang Y."/>
        </authorList>
    </citation>
    <scope>NUCLEOTIDE SEQUENCE [LARGE SCALE GENOMIC DNA]</scope>
    <source>
        <strain evidence="2 3">ASL-1</strain>
    </source>
</reference>